<dbReference type="GO" id="GO:0046872">
    <property type="term" value="F:metal ion binding"/>
    <property type="evidence" value="ECO:0007669"/>
    <property type="project" value="InterPro"/>
</dbReference>
<dbReference type="Pfam" id="PF02786">
    <property type="entry name" value="CPSase_L_D2"/>
    <property type="match status" value="1"/>
</dbReference>
<dbReference type="EMBL" id="MQUQ01000035">
    <property type="protein sequence ID" value="OLZ43393.1"/>
    <property type="molecule type" value="Genomic_DNA"/>
</dbReference>
<evidence type="ECO:0000256" key="1">
    <source>
        <dbReference type="PROSITE-ProRule" id="PRU00409"/>
    </source>
</evidence>
<dbReference type="InterPro" id="IPR011761">
    <property type="entry name" value="ATP-grasp"/>
</dbReference>
<dbReference type="Proteomes" id="UP000187486">
    <property type="component" value="Unassembled WGS sequence"/>
</dbReference>
<keyword evidence="4" id="KW-1185">Reference proteome</keyword>
<keyword evidence="1" id="KW-0067">ATP-binding</keyword>
<gene>
    <name evidence="3" type="ORF">BS329_39400</name>
</gene>
<dbReference type="PROSITE" id="PS50975">
    <property type="entry name" value="ATP_GRASP"/>
    <property type="match status" value="1"/>
</dbReference>
<protein>
    <recommendedName>
        <fullName evidence="2">ATP-grasp domain-containing protein</fullName>
    </recommendedName>
</protein>
<dbReference type="Pfam" id="PF18604">
    <property type="entry name" value="PreAtp-grasp"/>
    <property type="match status" value="1"/>
</dbReference>
<proteinExistence type="predicted"/>
<feature type="domain" description="ATP-grasp" evidence="2">
    <location>
        <begin position="168"/>
        <end position="371"/>
    </location>
</feature>
<accession>A0A1R0KEA8</accession>
<dbReference type="STRING" id="76021.BS329_39400"/>
<comment type="caution">
    <text evidence="3">The sequence shown here is derived from an EMBL/GenBank/DDBJ whole genome shotgun (WGS) entry which is preliminary data.</text>
</comment>
<dbReference type="AlphaFoldDB" id="A0A1R0KEA8"/>
<organism evidence="3 4">
    <name type="scientific">Amycolatopsis coloradensis</name>
    <dbReference type="NCBI Taxonomy" id="76021"/>
    <lineage>
        <taxon>Bacteria</taxon>
        <taxon>Bacillati</taxon>
        <taxon>Actinomycetota</taxon>
        <taxon>Actinomycetes</taxon>
        <taxon>Pseudonocardiales</taxon>
        <taxon>Pseudonocardiaceae</taxon>
        <taxon>Amycolatopsis</taxon>
    </lineage>
</organism>
<dbReference type="InterPro" id="IPR040754">
    <property type="entry name" value="PreAtp-grasp"/>
</dbReference>
<evidence type="ECO:0000313" key="4">
    <source>
        <dbReference type="Proteomes" id="UP000187486"/>
    </source>
</evidence>
<dbReference type="InterPro" id="IPR005479">
    <property type="entry name" value="CPAse_ATP-bd"/>
</dbReference>
<dbReference type="Gene3D" id="3.30.470.20">
    <property type="entry name" value="ATP-grasp fold, B domain"/>
    <property type="match status" value="1"/>
</dbReference>
<dbReference type="SUPFAM" id="SSF56059">
    <property type="entry name" value="Glutathione synthetase ATP-binding domain-like"/>
    <property type="match status" value="1"/>
</dbReference>
<sequence length="460" mass="48994">MNAMAEGVYTANLKQALTGSRNAEFVWLCNFEVEDQWATHCVGLPTPKVSATTALVQRMEELGALLAEPGDHLLLGAPIDRDYRRYIEATGLGMPAELVAEGAGGTSAAILSSPGLVRYLRGLADRGAYLMPMGTARDEQKIAETTGLRLAVPDAATFERVNSKIYSRRLAAESGLRVIPGHCCETVAELRTALADEPTPQRPLIVKDAYGVSGKGLLVLASAAKARRLLRMVERRAQATGDDSIHVVVEDFLPKRFDLNYQFTLSRDGAVGLDFVKEALTVQGVHKGHIMPAALTRAQVNDITTAAAVIGARLHADGFFGVVGVDALLGADGHVYPVLEINARLNMSTYQGRVVERYQADDGAALAKHYPVRSRQPVPFTAVMEALGDLARPPTAGAGLLLTCFGTVNAQSGVSTPFDGRLHAVLFAPDRPGLDSLDRRVADALSGLSADGSATAEEAR</sequence>
<keyword evidence="1" id="KW-0547">Nucleotide-binding</keyword>
<name>A0A1R0KEA8_9PSEU</name>
<evidence type="ECO:0000259" key="2">
    <source>
        <dbReference type="PROSITE" id="PS50975"/>
    </source>
</evidence>
<dbReference type="GO" id="GO:0005524">
    <property type="term" value="F:ATP binding"/>
    <property type="evidence" value="ECO:0007669"/>
    <property type="project" value="UniProtKB-UniRule"/>
</dbReference>
<evidence type="ECO:0000313" key="3">
    <source>
        <dbReference type="EMBL" id="OLZ43393.1"/>
    </source>
</evidence>
<reference evidence="3 4" key="1">
    <citation type="submission" date="2016-01" db="EMBL/GenBank/DDBJ databases">
        <title>Amycolatopsis coloradensis genome sequencing and assembly.</title>
        <authorList>
            <person name="Mayilraj S."/>
        </authorList>
    </citation>
    <scope>NUCLEOTIDE SEQUENCE [LARGE SCALE GENOMIC DNA]</scope>
    <source>
        <strain evidence="3 4">DSM 44225</strain>
    </source>
</reference>